<dbReference type="Proteomes" id="UP000748531">
    <property type="component" value="Unassembled WGS sequence"/>
</dbReference>
<dbReference type="GO" id="GO:0046872">
    <property type="term" value="F:metal ion binding"/>
    <property type="evidence" value="ECO:0007669"/>
    <property type="project" value="UniProtKB-KW"/>
</dbReference>
<feature type="domain" description="Peptidase M16 middle/third" evidence="2">
    <location>
        <begin position="4"/>
        <end position="89"/>
    </location>
</feature>
<organism evidence="4 5">
    <name type="scientific">Paragonimus heterotremus</name>
    <dbReference type="NCBI Taxonomy" id="100268"/>
    <lineage>
        <taxon>Eukaryota</taxon>
        <taxon>Metazoa</taxon>
        <taxon>Spiralia</taxon>
        <taxon>Lophotrochozoa</taxon>
        <taxon>Platyhelminthes</taxon>
        <taxon>Trematoda</taxon>
        <taxon>Digenea</taxon>
        <taxon>Plagiorchiida</taxon>
        <taxon>Troglotremata</taxon>
        <taxon>Troglotrematidae</taxon>
        <taxon>Paragonimus</taxon>
    </lineage>
</organism>
<feature type="domain" description="Coenzyme PQQ synthesis protein F-like C-terminal lobe" evidence="3">
    <location>
        <begin position="197"/>
        <end position="294"/>
    </location>
</feature>
<dbReference type="GO" id="GO:0005829">
    <property type="term" value="C:cytosol"/>
    <property type="evidence" value="ECO:0007669"/>
    <property type="project" value="TreeGrafter"/>
</dbReference>
<name>A0A8J4WEJ6_9TREM</name>
<dbReference type="GO" id="GO:0043171">
    <property type="term" value="P:peptide catabolic process"/>
    <property type="evidence" value="ECO:0007669"/>
    <property type="project" value="TreeGrafter"/>
</dbReference>
<dbReference type="EMBL" id="LUCH01006735">
    <property type="protein sequence ID" value="KAF5397133.1"/>
    <property type="molecule type" value="Genomic_DNA"/>
</dbReference>
<dbReference type="Pfam" id="PF16187">
    <property type="entry name" value="Peptidase_M16_M"/>
    <property type="match status" value="1"/>
</dbReference>
<accession>A0A8J4WEJ6</accession>
<evidence type="ECO:0000256" key="1">
    <source>
        <dbReference type="ARBA" id="ARBA00022723"/>
    </source>
</evidence>
<dbReference type="Pfam" id="PF22456">
    <property type="entry name" value="PqqF-like_C_4"/>
    <property type="match status" value="1"/>
</dbReference>
<dbReference type="InterPro" id="IPR032632">
    <property type="entry name" value="Peptidase_M16_M"/>
</dbReference>
<proteinExistence type="predicted"/>
<protein>
    <recommendedName>
        <fullName evidence="6">Insulin-degrading enzyme</fullName>
    </recommendedName>
</protein>
<keyword evidence="1" id="KW-0479">Metal-binding</keyword>
<evidence type="ECO:0008006" key="6">
    <source>
        <dbReference type="Google" id="ProtNLM"/>
    </source>
</evidence>
<dbReference type="SUPFAM" id="SSF63411">
    <property type="entry name" value="LuxS/MPP-like metallohydrolase"/>
    <property type="match status" value="2"/>
</dbReference>
<dbReference type="InterPro" id="IPR054734">
    <property type="entry name" value="PqqF-like_C_4"/>
</dbReference>
<reference evidence="4" key="1">
    <citation type="submission" date="2019-05" db="EMBL/GenBank/DDBJ databases">
        <title>Annotation for the trematode Paragonimus heterotremus.</title>
        <authorList>
            <person name="Choi Y.-J."/>
        </authorList>
    </citation>
    <scope>NUCLEOTIDE SEQUENCE</scope>
    <source>
        <strain evidence="4">LC</strain>
    </source>
</reference>
<dbReference type="PANTHER" id="PTHR43690:SF18">
    <property type="entry name" value="INSULIN-DEGRADING ENZYME-RELATED"/>
    <property type="match status" value="1"/>
</dbReference>
<evidence type="ECO:0000259" key="2">
    <source>
        <dbReference type="Pfam" id="PF16187"/>
    </source>
</evidence>
<comment type="caution">
    <text evidence="4">The sequence shown here is derived from an EMBL/GenBank/DDBJ whole genome shotgun (WGS) entry which is preliminary data.</text>
</comment>
<dbReference type="InterPro" id="IPR011249">
    <property type="entry name" value="Metalloenz_LuxS/M16"/>
</dbReference>
<dbReference type="OrthoDB" id="6255268at2759"/>
<evidence type="ECO:0000313" key="4">
    <source>
        <dbReference type="EMBL" id="KAF5397133.1"/>
    </source>
</evidence>
<evidence type="ECO:0000313" key="5">
    <source>
        <dbReference type="Proteomes" id="UP000748531"/>
    </source>
</evidence>
<dbReference type="AlphaFoldDB" id="A0A8J4WEJ6"/>
<keyword evidence="5" id="KW-1185">Reference proteome</keyword>
<dbReference type="GO" id="GO:0004222">
    <property type="term" value="F:metalloendopeptidase activity"/>
    <property type="evidence" value="ECO:0007669"/>
    <property type="project" value="TreeGrafter"/>
</dbReference>
<dbReference type="InterPro" id="IPR050626">
    <property type="entry name" value="Peptidase_M16"/>
</dbReference>
<evidence type="ECO:0000259" key="3">
    <source>
        <dbReference type="Pfam" id="PF22456"/>
    </source>
</evidence>
<dbReference type="PANTHER" id="PTHR43690">
    <property type="entry name" value="NARDILYSIN"/>
    <property type="match status" value="1"/>
</dbReference>
<dbReference type="GO" id="GO:0005739">
    <property type="term" value="C:mitochondrion"/>
    <property type="evidence" value="ECO:0007669"/>
    <property type="project" value="TreeGrafter"/>
</dbReference>
<gene>
    <name evidence="4" type="ORF">PHET_09906</name>
</gene>
<dbReference type="GO" id="GO:0051603">
    <property type="term" value="P:proteolysis involved in protein catabolic process"/>
    <property type="evidence" value="ECO:0007669"/>
    <property type="project" value="TreeGrafter"/>
</dbReference>
<dbReference type="Gene3D" id="3.30.830.10">
    <property type="entry name" value="Metalloenzyme, LuxS/M16 peptidase-like"/>
    <property type="match status" value="2"/>
</dbReference>
<sequence length="410" mass="46782">MVAEVRRTTQGIKLSFAGYSHKLGLLIRNVVDAMIHFLAPSPDRFRCMCEVISHEINNFSLKASYQQAGIYLTNVITDRSWINEELAAAFPEVTLELVSPFIQEFFAQVFIEIMAYGNVTVDEAMSYRELIEGAFLMQFGSKPLSPSQITMAREVIFPTQTKAIFQRLTFNQPTSAICYYLQGPIQSTRNDTILNLFCEMIHESAFNTLRTEQQLGYIVYTGARRSNTLQGFRCIIQSSSRPDELEKQIENFLASVRDFLVFMTPKEYDMYVDSLTSRLLEQPKSMAERNARIWAEIACHHYNFERQRLEAEVLQQIPLGELLEFYDTYISPTSLKRKKVSVHVVSADRHGCNLKNLIPAVKGDMIKDHNKFKDGCKLSDLAQPFIPLKARFNAEGASFLLPTQSSTSQP</sequence>